<comment type="caution">
    <text evidence="1">The sequence shown here is derived from an EMBL/GenBank/DDBJ whole genome shotgun (WGS) entry which is preliminary data.</text>
</comment>
<dbReference type="Proteomes" id="UP000324222">
    <property type="component" value="Unassembled WGS sequence"/>
</dbReference>
<name>A0A5B7GX03_PORTR</name>
<keyword evidence="2" id="KW-1185">Reference proteome</keyword>
<protein>
    <submittedName>
        <fullName evidence="1">Uncharacterized protein</fullName>
    </submittedName>
</protein>
<sequence>MCQSVQRACRESYQLQRNCWEKKSFTSTLSIRSIAFMKSTGDDCLNTLLSETEPTRQTRHHHTHANTHYAERSTMRLVFDSLDANKVKS</sequence>
<evidence type="ECO:0000313" key="1">
    <source>
        <dbReference type="EMBL" id="MPC61428.1"/>
    </source>
</evidence>
<proteinExistence type="predicted"/>
<organism evidence="1 2">
    <name type="scientific">Portunus trituberculatus</name>
    <name type="common">Swimming crab</name>
    <name type="synonym">Neptunus trituberculatus</name>
    <dbReference type="NCBI Taxonomy" id="210409"/>
    <lineage>
        <taxon>Eukaryota</taxon>
        <taxon>Metazoa</taxon>
        <taxon>Ecdysozoa</taxon>
        <taxon>Arthropoda</taxon>
        <taxon>Crustacea</taxon>
        <taxon>Multicrustacea</taxon>
        <taxon>Malacostraca</taxon>
        <taxon>Eumalacostraca</taxon>
        <taxon>Eucarida</taxon>
        <taxon>Decapoda</taxon>
        <taxon>Pleocyemata</taxon>
        <taxon>Brachyura</taxon>
        <taxon>Eubrachyura</taxon>
        <taxon>Portunoidea</taxon>
        <taxon>Portunidae</taxon>
        <taxon>Portuninae</taxon>
        <taxon>Portunus</taxon>
    </lineage>
</organism>
<gene>
    <name evidence="1" type="ORF">E2C01_055500</name>
</gene>
<accession>A0A5B7GX03</accession>
<reference evidence="1 2" key="1">
    <citation type="submission" date="2019-05" db="EMBL/GenBank/DDBJ databases">
        <title>Another draft genome of Portunus trituberculatus and its Hox gene families provides insights of decapod evolution.</title>
        <authorList>
            <person name="Jeong J.-H."/>
            <person name="Song I."/>
            <person name="Kim S."/>
            <person name="Choi T."/>
            <person name="Kim D."/>
            <person name="Ryu S."/>
            <person name="Kim W."/>
        </authorList>
    </citation>
    <scope>NUCLEOTIDE SEQUENCE [LARGE SCALE GENOMIC DNA]</scope>
    <source>
        <tissue evidence="1">Muscle</tissue>
    </source>
</reference>
<dbReference type="EMBL" id="VSRR010018535">
    <property type="protein sequence ID" value="MPC61428.1"/>
    <property type="molecule type" value="Genomic_DNA"/>
</dbReference>
<evidence type="ECO:0000313" key="2">
    <source>
        <dbReference type="Proteomes" id="UP000324222"/>
    </source>
</evidence>
<dbReference type="AlphaFoldDB" id="A0A5B7GX03"/>